<dbReference type="Proteomes" id="UP001500630">
    <property type="component" value="Unassembled WGS sequence"/>
</dbReference>
<organism evidence="1 2">
    <name type="scientific">Nonomuraea rosea</name>
    <dbReference type="NCBI Taxonomy" id="638574"/>
    <lineage>
        <taxon>Bacteria</taxon>
        <taxon>Bacillati</taxon>
        <taxon>Actinomycetota</taxon>
        <taxon>Actinomycetes</taxon>
        <taxon>Streptosporangiales</taxon>
        <taxon>Streptosporangiaceae</taxon>
        <taxon>Nonomuraea</taxon>
    </lineage>
</organism>
<name>A0ABP7A2R9_9ACTN</name>
<gene>
    <name evidence="1" type="ORF">GCM10022419_131790</name>
</gene>
<reference evidence="2" key="1">
    <citation type="journal article" date="2019" name="Int. J. Syst. Evol. Microbiol.">
        <title>The Global Catalogue of Microorganisms (GCM) 10K type strain sequencing project: providing services to taxonomists for standard genome sequencing and annotation.</title>
        <authorList>
            <consortium name="The Broad Institute Genomics Platform"/>
            <consortium name="The Broad Institute Genome Sequencing Center for Infectious Disease"/>
            <person name="Wu L."/>
            <person name="Ma J."/>
        </authorList>
    </citation>
    <scope>NUCLEOTIDE SEQUENCE [LARGE SCALE GENOMIC DNA]</scope>
    <source>
        <strain evidence="2">JCM 17326</strain>
    </source>
</reference>
<proteinExistence type="predicted"/>
<protein>
    <submittedName>
        <fullName evidence="1">Uncharacterized protein</fullName>
    </submittedName>
</protein>
<keyword evidence="2" id="KW-1185">Reference proteome</keyword>
<evidence type="ECO:0000313" key="1">
    <source>
        <dbReference type="EMBL" id="GAA3623782.1"/>
    </source>
</evidence>
<sequence>MRTLKTAGRVFVGASLTVAAGIAINQILVDGTLSWSWGYLAPPGPEIARARQEMTCMAMARVDGIIGRAQDRALSQRLASPDMRTLPSASVTLTDT</sequence>
<accession>A0ABP7A2R9</accession>
<dbReference type="EMBL" id="BAABDQ010000071">
    <property type="protein sequence ID" value="GAA3623782.1"/>
    <property type="molecule type" value="Genomic_DNA"/>
</dbReference>
<evidence type="ECO:0000313" key="2">
    <source>
        <dbReference type="Proteomes" id="UP001500630"/>
    </source>
</evidence>
<comment type="caution">
    <text evidence="1">The sequence shown here is derived from an EMBL/GenBank/DDBJ whole genome shotgun (WGS) entry which is preliminary data.</text>
</comment>